<comment type="caution">
    <text evidence="1">The sequence shown here is derived from an EMBL/GenBank/DDBJ whole genome shotgun (WGS) entry which is preliminary data.</text>
</comment>
<proteinExistence type="predicted"/>
<reference evidence="1 2" key="1">
    <citation type="submission" date="2021-06" db="EMBL/GenBank/DDBJ databases">
        <title>Caerostris darwini draft genome.</title>
        <authorList>
            <person name="Kono N."/>
            <person name="Arakawa K."/>
        </authorList>
    </citation>
    <scope>NUCLEOTIDE SEQUENCE [LARGE SCALE GENOMIC DNA]</scope>
</reference>
<sequence>MEWLSILRINRIFYLSLAVSRCSKRLVLPISAQRNSSKLLEMRKASFETWIERFESCKHVFPKMTGGKESETNSCVVICESFCFTFPSNDFKIIPC</sequence>
<evidence type="ECO:0008006" key="3">
    <source>
        <dbReference type="Google" id="ProtNLM"/>
    </source>
</evidence>
<dbReference type="EMBL" id="BPLQ01010336">
    <property type="protein sequence ID" value="GIY50040.1"/>
    <property type="molecule type" value="Genomic_DNA"/>
</dbReference>
<accession>A0AAV4TW91</accession>
<evidence type="ECO:0000313" key="2">
    <source>
        <dbReference type="Proteomes" id="UP001054837"/>
    </source>
</evidence>
<evidence type="ECO:0000313" key="1">
    <source>
        <dbReference type="EMBL" id="GIY50040.1"/>
    </source>
</evidence>
<dbReference type="AlphaFoldDB" id="A0AAV4TW91"/>
<keyword evidence="2" id="KW-1185">Reference proteome</keyword>
<name>A0AAV4TW91_9ARAC</name>
<gene>
    <name evidence="1" type="ORF">CDAR_597471</name>
</gene>
<dbReference type="Proteomes" id="UP001054837">
    <property type="component" value="Unassembled WGS sequence"/>
</dbReference>
<protein>
    <recommendedName>
        <fullName evidence="3">Secreted protein</fullName>
    </recommendedName>
</protein>
<organism evidence="1 2">
    <name type="scientific">Caerostris darwini</name>
    <dbReference type="NCBI Taxonomy" id="1538125"/>
    <lineage>
        <taxon>Eukaryota</taxon>
        <taxon>Metazoa</taxon>
        <taxon>Ecdysozoa</taxon>
        <taxon>Arthropoda</taxon>
        <taxon>Chelicerata</taxon>
        <taxon>Arachnida</taxon>
        <taxon>Araneae</taxon>
        <taxon>Araneomorphae</taxon>
        <taxon>Entelegynae</taxon>
        <taxon>Araneoidea</taxon>
        <taxon>Araneidae</taxon>
        <taxon>Caerostris</taxon>
    </lineage>
</organism>